<proteinExistence type="predicted"/>
<organism evidence="1">
    <name type="scientific">Siphoviridae sp. ctB9N2</name>
    <dbReference type="NCBI Taxonomy" id="2826188"/>
    <lineage>
        <taxon>Viruses</taxon>
        <taxon>Duplodnaviria</taxon>
        <taxon>Heunggongvirae</taxon>
        <taxon>Uroviricota</taxon>
        <taxon>Caudoviricetes</taxon>
    </lineage>
</organism>
<protein>
    <submittedName>
        <fullName evidence="1">Uncharacterized protein</fullName>
    </submittedName>
</protein>
<name>A0A8S5NFW7_9CAUD</name>
<evidence type="ECO:0000313" key="1">
    <source>
        <dbReference type="EMBL" id="DAD93553.1"/>
    </source>
</evidence>
<dbReference type="EMBL" id="BK015161">
    <property type="protein sequence ID" value="DAD93553.1"/>
    <property type="molecule type" value="Genomic_DNA"/>
</dbReference>
<reference evidence="1" key="1">
    <citation type="journal article" date="2021" name="Proc. Natl. Acad. Sci. U.S.A.">
        <title>A Catalog of Tens of Thousands of Viruses from Human Metagenomes Reveals Hidden Associations with Chronic Diseases.</title>
        <authorList>
            <person name="Tisza M.J."/>
            <person name="Buck C.B."/>
        </authorList>
    </citation>
    <scope>NUCLEOTIDE SEQUENCE</scope>
    <source>
        <strain evidence="1">CtB9N2</strain>
    </source>
</reference>
<sequence length="56" mass="6285">MRETLQAIRTTLNSVEVRGKTNLDRLLACINALEELEATIKNEETEDAKNGRQGNI</sequence>
<accession>A0A8S5NFW7</accession>